<gene>
    <name evidence="1" type="ORF">MILVUS5_LOCUS27579</name>
</gene>
<evidence type="ECO:0000313" key="1">
    <source>
        <dbReference type="EMBL" id="CAJ2661948.1"/>
    </source>
</evidence>
<name>A0ACB0KXS3_TRIPR</name>
<dbReference type="EMBL" id="CASHSV030000409">
    <property type="protein sequence ID" value="CAJ2661948.1"/>
    <property type="molecule type" value="Genomic_DNA"/>
</dbReference>
<reference evidence="1" key="1">
    <citation type="submission" date="2023-10" db="EMBL/GenBank/DDBJ databases">
        <authorList>
            <person name="Rodriguez Cubillos JULIANA M."/>
            <person name="De Vega J."/>
        </authorList>
    </citation>
    <scope>NUCLEOTIDE SEQUENCE</scope>
</reference>
<accession>A0ACB0KXS3</accession>
<organism evidence="1 2">
    <name type="scientific">Trifolium pratense</name>
    <name type="common">Red clover</name>
    <dbReference type="NCBI Taxonomy" id="57577"/>
    <lineage>
        <taxon>Eukaryota</taxon>
        <taxon>Viridiplantae</taxon>
        <taxon>Streptophyta</taxon>
        <taxon>Embryophyta</taxon>
        <taxon>Tracheophyta</taxon>
        <taxon>Spermatophyta</taxon>
        <taxon>Magnoliopsida</taxon>
        <taxon>eudicotyledons</taxon>
        <taxon>Gunneridae</taxon>
        <taxon>Pentapetalae</taxon>
        <taxon>rosids</taxon>
        <taxon>fabids</taxon>
        <taxon>Fabales</taxon>
        <taxon>Fabaceae</taxon>
        <taxon>Papilionoideae</taxon>
        <taxon>50 kb inversion clade</taxon>
        <taxon>NPAAA clade</taxon>
        <taxon>Hologalegina</taxon>
        <taxon>IRL clade</taxon>
        <taxon>Trifolieae</taxon>
        <taxon>Trifolium</taxon>
    </lineage>
</organism>
<sequence>MEDGCEQWAPKKSTEKAPEKKGKKVELEKEEPLDSLAEKHLQQRLVEEADVKDISSSVIAIANEKIKAEKEANAGKKNTAHQWTPNFKLKVISKNGKRLRVVLIGQGEGEGEGEDEDEEEDEDEDEDEDEAEDEDEKEDEDEDEEKEEEKEEEDNFPYCFCFPINADYSVTGFTA</sequence>
<evidence type="ECO:0000313" key="2">
    <source>
        <dbReference type="Proteomes" id="UP001177021"/>
    </source>
</evidence>
<keyword evidence="2" id="KW-1185">Reference proteome</keyword>
<protein>
    <submittedName>
        <fullName evidence="1">Uncharacterized protein</fullName>
    </submittedName>
</protein>
<comment type="caution">
    <text evidence="1">The sequence shown here is derived from an EMBL/GenBank/DDBJ whole genome shotgun (WGS) entry which is preliminary data.</text>
</comment>
<proteinExistence type="predicted"/>
<dbReference type="Proteomes" id="UP001177021">
    <property type="component" value="Unassembled WGS sequence"/>
</dbReference>